<dbReference type="PANTHER" id="PTHR43280:SF32">
    <property type="entry name" value="TRANSCRIPTIONAL REGULATORY PROTEIN"/>
    <property type="match status" value="1"/>
</dbReference>
<comment type="caution">
    <text evidence="5">The sequence shown here is derived from an EMBL/GenBank/DDBJ whole genome shotgun (WGS) entry which is preliminary data.</text>
</comment>
<keyword evidence="1" id="KW-0805">Transcription regulation</keyword>
<evidence type="ECO:0000259" key="4">
    <source>
        <dbReference type="PROSITE" id="PS01124"/>
    </source>
</evidence>
<feature type="domain" description="HTH araC/xylS-type" evidence="4">
    <location>
        <begin position="180"/>
        <end position="278"/>
    </location>
</feature>
<dbReference type="PANTHER" id="PTHR43280">
    <property type="entry name" value="ARAC-FAMILY TRANSCRIPTIONAL REGULATOR"/>
    <property type="match status" value="1"/>
</dbReference>
<dbReference type="InterPro" id="IPR020449">
    <property type="entry name" value="Tscrpt_reg_AraC-type_HTH"/>
</dbReference>
<evidence type="ECO:0000313" key="5">
    <source>
        <dbReference type="EMBL" id="RLZ08065.1"/>
    </source>
</evidence>
<reference evidence="5 6" key="1">
    <citation type="submission" date="2018-10" db="EMBL/GenBank/DDBJ databases">
        <authorList>
            <person name="Chen X."/>
        </authorList>
    </citation>
    <scope>NUCLEOTIDE SEQUENCE [LARGE SCALE GENOMIC DNA]</scope>
    <source>
        <strain evidence="5 6">YIM 102668</strain>
    </source>
</reference>
<proteinExistence type="predicted"/>
<evidence type="ECO:0000256" key="3">
    <source>
        <dbReference type="ARBA" id="ARBA00023163"/>
    </source>
</evidence>
<gene>
    <name evidence="5" type="ORF">EAH69_10735</name>
</gene>
<dbReference type="InterPro" id="IPR009057">
    <property type="entry name" value="Homeodomain-like_sf"/>
</dbReference>
<keyword evidence="2" id="KW-0238">DNA-binding</keyword>
<evidence type="ECO:0000256" key="1">
    <source>
        <dbReference type="ARBA" id="ARBA00023015"/>
    </source>
</evidence>
<name>A0A3L9M4X5_9FLAO</name>
<evidence type="ECO:0000256" key="2">
    <source>
        <dbReference type="ARBA" id="ARBA00023125"/>
    </source>
</evidence>
<dbReference type="Proteomes" id="UP000275348">
    <property type="component" value="Unassembled WGS sequence"/>
</dbReference>
<keyword evidence="3" id="KW-0804">Transcription</keyword>
<dbReference type="EMBL" id="RDOJ01000015">
    <property type="protein sequence ID" value="RLZ08065.1"/>
    <property type="molecule type" value="Genomic_DNA"/>
</dbReference>
<accession>A0A3L9M4X5</accession>
<dbReference type="PRINTS" id="PR00032">
    <property type="entry name" value="HTHARAC"/>
</dbReference>
<dbReference type="AlphaFoldDB" id="A0A3L9M4X5"/>
<dbReference type="PROSITE" id="PS01124">
    <property type="entry name" value="HTH_ARAC_FAMILY_2"/>
    <property type="match status" value="1"/>
</dbReference>
<dbReference type="OrthoDB" id="1096411at2"/>
<dbReference type="SUPFAM" id="SSF46689">
    <property type="entry name" value="Homeodomain-like"/>
    <property type="match status" value="1"/>
</dbReference>
<dbReference type="Gene3D" id="1.10.10.60">
    <property type="entry name" value="Homeodomain-like"/>
    <property type="match status" value="1"/>
</dbReference>
<protein>
    <submittedName>
        <fullName evidence="5">AraC family transcriptional regulator</fullName>
    </submittedName>
</protein>
<keyword evidence="6" id="KW-1185">Reference proteome</keyword>
<dbReference type="Pfam" id="PF12833">
    <property type="entry name" value="HTH_18"/>
    <property type="match status" value="1"/>
</dbReference>
<dbReference type="InterPro" id="IPR018060">
    <property type="entry name" value="HTH_AraC"/>
</dbReference>
<organism evidence="5 6">
    <name type="scientific">Faecalibacter macacae</name>
    <dbReference type="NCBI Taxonomy" id="1859289"/>
    <lineage>
        <taxon>Bacteria</taxon>
        <taxon>Pseudomonadati</taxon>
        <taxon>Bacteroidota</taxon>
        <taxon>Flavobacteriia</taxon>
        <taxon>Flavobacteriales</taxon>
        <taxon>Weeksellaceae</taxon>
        <taxon>Faecalibacter</taxon>
    </lineage>
</organism>
<dbReference type="SMART" id="SM00342">
    <property type="entry name" value="HTH_ARAC"/>
    <property type="match status" value="1"/>
</dbReference>
<dbReference type="GO" id="GO:0003700">
    <property type="term" value="F:DNA-binding transcription factor activity"/>
    <property type="evidence" value="ECO:0007669"/>
    <property type="project" value="InterPro"/>
</dbReference>
<sequence>MNPDKLLNESYFIKKGLLQEIRKDMPPYAKEYSGLILCTNGNVVLNIENELTNISKNDLIGIKPFISIKEVEISLDCEVIIIGIHNNLSPQITETIKTFEPLQILNLNYFSKITLTEIQLVNILDSIQLFTQKINEKNTIFKHHKTNAAFSILLYEIIELFISNKHNFATEINRAKIITSDFIILLNTNTNQKKGVEYFAEKLNITPKHLISSVKTITKETPRKIIDKMILSEAKKTLQKNELTIQEIADLLGFSDASSFTKFFKRNQGETPKSYKRKSNRKVN</sequence>
<dbReference type="GO" id="GO:0043565">
    <property type="term" value="F:sequence-specific DNA binding"/>
    <property type="evidence" value="ECO:0007669"/>
    <property type="project" value="InterPro"/>
</dbReference>
<evidence type="ECO:0000313" key="6">
    <source>
        <dbReference type="Proteomes" id="UP000275348"/>
    </source>
</evidence>
<dbReference type="RefSeq" id="WP_121935207.1">
    <property type="nucleotide sequence ID" value="NZ_RDOJ01000015.1"/>
</dbReference>